<protein>
    <submittedName>
        <fullName evidence="1">Unannotated protein</fullName>
    </submittedName>
</protein>
<organism evidence="1">
    <name type="scientific">freshwater metagenome</name>
    <dbReference type="NCBI Taxonomy" id="449393"/>
    <lineage>
        <taxon>unclassified sequences</taxon>
        <taxon>metagenomes</taxon>
        <taxon>ecological metagenomes</taxon>
    </lineage>
</organism>
<name>A0A6J7BR29_9ZZZZ</name>
<proteinExistence type="predicted"/>
<dbReference type="EMBL" id="CAFBIX010000019">
    <property type="protein sequence ID" value="CAB4847585.1"/>
    <property type="molecule type" value="Genomic_DNA"/>
</dbReference>
<gene>
    <name evidence="1" type="ORF">UFOPK3278_00627</name>
</gene>
<sequence length="53" mass="6192">MKHKKLNIDSLKDYLELLETELEIAGAPMTYIRKVHDIEASIKWLKKHAPQFG</sequence>
<accession>A0A6J7BR29</accession>
<reference evidence="1" key="1">
    <citation type="submission" date="2020-05" db="EMBL/GenBank/DDBJ databases">
        <authorList>
            <person name="Chiriac C."/>
            <person name="Salcher M."/>
            <person name="Ghai R."/>
            <person name="Kavagutti S V."/>
        </authorList>
    </citation>
    <scope>NUCLEOTIDE SEQUENCE</scope>
</reference>
<dbReference type="AlphaFoldDB" id="A0A6J7BR29"/>
<evidence type="ECO:0000313" key="1">
    <source>
        <dbReference type="EMBL" id="CAB4847585.1"/>
    </source>
</evidence>